<dbReference type="InterPro" id="IPR000719">
    <property type="entry name" value="Prot_kinase_dom"/>
</dbReference>
<dbReference type="SUPFAM" id="SSF56112">
    <property type="entry name" value="Protein kinase-like (PK-like)"/>
    <property type="match status" value="1"/>
</dbReference>
<dbReference type="InterPro" id="IPR011009">
    <property type="entry name" value="Kinase-like_dom_sf"/>
</dbReference>
<dbReference type="InterPro" id="IPR008271">
    <property type="entry name" value="Ser/Thr_kinase_AS"/>
</dbReference>
<accession>A0ABR2KDJ0</accession>
<dbReference type="PANTHER" id="PTHR24348:SF68">
    <property type="entry name" value="SERINE_THREONINE-PROTEIN KINASE ATG1C"/>
    <property type="match status" value="1"/>
</dbReference>
<dbReference type="SMART" id="SM00220">
    <property type="entry name" value="S_TKc"/>
    <property type="match status" value="1"/>
</dbReference>
<organism evidence="2 3">
    <name type="scientific">Tritrichomonas musculus</name>
    <dbReference type="NCBI Taxonomy" id="1915356"/>
    <lineage>
        <taxon>Eukaryota</taxon>
        <taxon>Metamonada</taxon>
        <taxon>Parabasalia</taxon>
        <taxon>Tritrichomonadida</taxon>
        <taxon>Tritrichomonadidae</taxon>
        <taxon>Tritrichomonas</taxon>
    </lineage>
</organism>
<sequence length="507" mass="57865">MFSESRRYSLVTIVKVPEILGGEKKFRMINNYLLIKTIGHGSISKVFLGVDTEKLHLNEINNDPERKDSNFNETNICFDKCQLYAIKRISINELSRKSNALMQLEREIKHLRSFRHLNILKLHEVLHSTNDNYVYIVLEYADFGSLESILEKGHQFSLESIFSTIKQVADALKYIHSMGFVHQDIKPGNILLNSEGIALIADFGLGHSFQSAAMIVGSPAFQAPEALDKSSEDLDLGSNETLDQPNLTKQNSIEIDQEYNSLMNRSIFNYFQAYTQKINRLQPKPIPNQNNQIDGFCPQVREDVWALGVTLYQLLFGNLPFIGDNLYEIISNIKTKPLQIPPNSVSIELETLIRNMLAVNPCDRLTLNQVLEHPLIKNAPDRVPIHHSAKEGTIPLISKIDWKKHFLESLKNYEKIDCIICDKDYPFMKAALLCKNNVEQPKISIRPNLERRNSMVPNKNVISFAIVPRTAQSKTPLRCLPLKKMISSEKLESSNPNLLQFPSYTKE</sequence>
<feature type="domain" description="Protein kinase" evidence="1">
    <location>
        <begin position="32"/>
        <end position="376"/>
    </location>
</feature>
<dbReference type="Proteomes" id="UP001470230">
    <property type="component" value="Unassembled WGS sequence"/>
</dbReference>
<reference evidence="2 3" key="1">
    <citation type="submission" date="2024-04" db="EMBL/GenBank/DDBJ databases">
        <title>Tritrichomonas musculus Genome.</title>
        <authorList>
            <person name="Alves-Ferreira E."/>
            <person name="Grigg M."/>
            <person name="Lorenzi H."/>
            <person name="Galac M."/>
        </authorList>
    </citation>
    <scope>NUCLEOTIDE SEQUENCE [LARGE SCALE GENOMIC DNA]</scope>
    <source>
        <strain evidence="2 3">EAF2021</strain>
    </source>
</reference>
<protein>
    <recommendedName>
        <fullName evidence="1">Protein kinase domain-containing protein</fullName>
    </recommendedName>
</protein>
<evidence type="ECO:0000259" key="1">
    <source>
        <dbReference type="PROSITE" id="PS50011"/>
    </source>
</evidence>
<evidence type="ECO:0000313" key="2">
    <source>
        <dbReference type="EMBL" id="KAK8889184.1"/>
    </source>
</evidence>
<name>A0ABR2KDJ0_9EUKA</name>
<comment type="caution">
    <text evidence="2">The sequence shown here is derived from an EMBL/GenBank/DDBJ whole genome shotgun (WGS) entry which is preliminary data.</text>
</comment>
<dbReference type="Gene3D" id="1.10.510.10">
    <property type="entry name" value="Transferase(Phosphotransferase) domain 1"/>
    <property type="match status" value="2"/>
</dbReference>
<evidence type="ECO:0000313" key="3">
    <source>
        <dbReference type="Proteomes" id="UP001470230"/>
    </source>
</evidence>
<dbReference type="Pfam" id="PF00069">
    <property type="entry name" value="Pkinase"/>
    <property type="match status" value="2"/>
</dbReference>
<dbReference type="PROSITE" id="PS50011">
    <property type="entry name" value="PROTEIN_KINASE_DOM"/>
    <property type="match status" value="1"/>
</dbReference>
<gene>
    <name evidence="2" type="ORF">M9Y10_033929</name>
</gene>
<dbReference type="EMBL" id="JAPFFF010000005">
    <property type="protein sequence ID" value="KAK8889184.1"/>
    <property type="molecule type" value="Genomic_DNA"/>
</dbReference>
<proteinExistence type="predicted"/>
<keyword evidence="3" id="KW-1185">Reference proteome</keyword>
<dbReference type="PROSITE" id="PS00108">
    <property type="entry name" value="PROTEIN_KINASE_ST"/>
    <property type="match status" value="1"/>
</dbReference>
<dbReference type="PANTHER" id="PTHR24348">
    <property type="entry name" value="SERINE/THREONINE-PROTEIN KINASE UNC-51-RELATED"/>
    <property type="match status" value="1"/>
</dbReference>
<dbReference type="InterPro" id="IPR045269">
    <property type="entry name" value="Atg1-like"/>
</dbReference>